<dbReference type="Proteomes" id="UP000694416">
    <property type="component" value="Unplaced"/>
</dbReference>
<dbReference type="PANTHER" id="PTHR12138">
    <property type="entry name" value="PRIMATE-EXPANDED PROTEIN FAMILY"/>
    <property type="match status" value="1"/>
</dbReference>
<dbReference type="Ensembl" id="ENSPTET00000030244.1">
    <property type="protein sequence ID" value="ENSPTEP00000020888.1"/>
    <property type="gene ID" value="ENSPTEG00000022044.1"/>
</dbReference>
<dbReference type="AlphaFoldDB" id="A0A8C9HI04"/>
<accession>A0A8C9HI04</accession>
<protein>
    <submittedName>
        <fullName evidence="1">Uncharacterized protein</fullName>
    </submittedName>
</protein>
<evidence type="ECO:0000313" key="1">
    <source>
        <dbReference type="Ensembl" id="ENSPTEP00000020888.1"/>
    </source>
</evidence>
<keyword evidence="2" id="KW-1185">Reference proteome</keyword>
<evidence type="ECO:0000313" key="2">
    <source>
        <dbReference type="Proteomes" id="UP000694416"/>
    </source>
</evidence>
<sequence>MISSYIERRGTQHCAPSSQYPVKVVYESRLSCFLRQSLALLSKLECGGAILTHCNLCFLGSSDSSASASQVAETTGVHHHAWLIFVFSVETGFHHVGQPGLFFFFFF</sequence>
<proteinExistence type="predicted"/>
<name>A0A8C9HI04_9PRIM</name>
<organism evidence="1 2">
    <name type="scientific">Piliocolobus tephrosceles</name>
    <name type="common">Ugandan red Colobus</name>
    <dbReference type="NCBI Taxonomy" id="591936"/>
    <lineage>
        <taxon>Eukaryota</taxon>
        <taxon>Metazoa</taxon>
        <taxon>Chordata</taxon>
        <taxon>Craniata</taxon>
        <taxon>Vertebrata</taxon>
        <taxon>Euteleostomi</taxon>
        <taxon>Mammalia</taxon>
        <taxon>Eutheria</taxon>
        <taxon>Euarchontoglires</taxon>
        <taxon>Primates</taxon>
        <taxon>Haplorrhini</taxon>
        <taxon>Catarrhini</taxon>
        <taxon>Cercopithecidae</taxon>
        <taxon>Colobinae</taxon>
        <taxon>Piliocolobus</taxon>
    </lineage>
</organism>
<reference evidence="1" key="1">
    <citation type="submission" date="2025-08" db="UniProtKB">
        <authorList>
            <consortium name="Ensembl"/>
        </authorList>
    </citation>
    <scope>IDENTIFICATION</scope>
</reference>
<dbReference type="PANTHER" id="PTHR12138:SF162">
    <property type="entry name" value="CHROMOSOME UNDETERMINED SCAFFOLD_275, WHOLE GENOME SHOTGUN SEQUENCE"/>
    <property type="match status" value="1"/>
</dbReference>
<reference evidence="1" key="2">
    <citation type="submission" date="2025-09" db="UniProtKB">
        <authorList>
            <consortium name="Ensembl"/>
        </authorList>
    </citation>
    <scope>IDENTIFICATION</scope>
</reference>